<comment type="caution">
    <text evidence="4">The sequence shown here is derived from an EMBL/GenBank/DDBJ whole genome shotgun (WGS) entry which is preliminary data.</text>
</comment>
<dbReference type="Pfam" id="PF11807">
    <property type="entry name" value="UstYa"/>
    <property type="match status" value="1"/>
</dbReference>
<keyword evidence="3" id="KW-0472">Membrane</keyword>
<dbReference type="PANTHER" id="PTHR33365:SF4">
    <property type="entry name" value="CYCLOCHLOROTINE BIOSYNTHESIS PROTEIN O"/>
    <property type="match status" value="1"/>
</dbReference>
<dbReference type="PANTHER" id="PTHR33365">
    <property type="entry name" value="YALI0B05434P"/>
    <property type="match status" value="1"/>
</dbReference>
<comment type="similarity">
    <text evidence="2">Belongs to the ustYa family.</text>
</comment>
<dbReference type="Proteomes" id="UP001385951">
    <property type="component" value="Unassembled WGS sequence"/>
</dbReference>
<keyword evidence="3" id="KW-1133">Transmembrane helix</keyword>
<keyword evidence="3" id="KW-0812">Transmembrane</keyword>
<reference evidence="4 5" key="1">
    <citation type="submission" date="2022-09" db="EMBL/GenBank/DDBJ databases">
        <authorList>
            <person name="Palmer J.M."/>
        </authorList>
    </citation>
    <scope>NUCLEOTIDE SEQUENCE [LARGE SCALE GENOMIC DNA]</scope>
    <source>
        <strain evidence="4 5">DSM 7382</strain>
    </source>
</reference>
<proteinExistence type="inferred from homology"/>
<comment type="pathway">
    <text evidence="1">Mycotoxin biosynthesis.</text>
</comment>
<evidence type="ECO:0000256" key="3">
    <source>
        <dbReference type="SAM" id="Phobius"/>
    </source>
</evidence>
<accession>A0AAW0GHA5</accession>
<evidence type="ECO:0000313" key="5">
    <source>
        <dbReference type="Proteomes" id="UP001385951"/>
    </source>
</evidence>
<dbReference type="EMBL" id="JASBNA010000011">
    <property type="protein sequence ID" value="KAK7688360.1"/>
    <property type="molecule type" value="Genomic_DNA"/>
</dbReference>
<dbReference type="GO" id="GO:0043386">
    <property type="term" value="P:mycotoxin biosynthetic process"/>
    <property type="evidence" value="ECO:0007669"/>
    <property type="project" value="InterPro"/>
</dbReference>
<dbReference type="AlphaFoldDB" id="A0AAW0GHA5"/>
<protein>
    <recommendedName>
        <fullName evidence="6">Cyclochlorotine biosynthesis protein O</fullName>
    </recommendedName>
</protein>
<gene>
    <name evidence="4" type="ORF">QCA50_008732</name>
</gene>
<evidence type="ECO:0000313" key="4">
    <source>
        <dbReference type="EMBL" id="KAK7688360.1"/>
    </source>
</evidence>
<dbReference type="InterPro" id="IPR021765">
    <property type="entry name" value="UstYa-like"/>
</dbReference>
<feature type="transmembrane region" description="Helical" evidence="3">
    <location>
        <begin position="56"/>
        <end position="76"/>
    </location>
</feature>
<evidence type="ECO:0008006" key="6">
    <source>
        <dbReference type="Google" id="ProtNLM"/>
    </source>
</evidence>
<keyword evidence="5" id="KW-1185">Reference proteome</keyword>
<evidence type="ECO:0000256" key="1">
    <source>
        <dbReference type="ARBA" id="ARBA00004685"/>
    </source>
</evidence>
<sequence length="240" mass="26820">MLILPKRISSILESQYRPLLADENEEGLEKRNDVEDRSEIQKLHVGAVAGSAGRSVHFIIIFVQTILLVGLAMVLWNRERPDCPINPVFPQVLYSPAQDALEYQPKTFTMGFGRHKTIYEGDPSPEVDKAWLDMFNEFGLSKIPKSQARLLPNKTLPIPGDEENYAVGLEVFHQLHCLNILRHAMTPDYYTDPVTGNIAGLPAAEWPDHVSHCLEALRQGIICASDIRQVPSAVVEVAIS</sequence>
<organism evidence="4 5">
    <name type="scientific">Cerrena zonata</name>
    <dbReference type="NCBI Taxonomy" id="2478898"/>
    <lineage>
        <taxon>Eukaryota</taxon>
        <taxon>Fungi</taxon>
        <taxon>Dikarya</taxon>
        <taxon>Basidiomycota</taxon>
        <taxon>Agaricomycotina</taxon>
        <taxon>Agaricomycetes</taxon>
        <taxon>Polyporales</taxon>
        <taxon>Cerrenaceae</taxon>
        <taxon>Cerrena</taxon>
    </lineage>
</organism>
<name>A0AAW0GHA5_9APHY</name>
<evidence type="ECO:0000256" key="2">
    <source>
        <dbReference type="ARBA" id="ARBA00035112"/>
    </source>
</evidence>